<reference evidence="2 3" key="1">
    <citation type="journal article" date="2019" name="Commun. Biol.">
        <title>The bagworm genome reveals a unique fibroin gene that provides high tensile strength.</title>
        <authorList>
            <person name="Kono N."/>
            <person name="Nakamura H."/>
            <person name="Ohtoshi R."/>
            <person name="Tomita M."/>
            <person name="Numata K."/>
            <person name="Arakawa K."/>
        </authorList>
    </citation>
    <scope>NUCLEOTIDE SEQUENCE [LARGE SCALE GENOMIC DNA]</scope>
</reference>
<sequence>MANAVGDQIPVERNEKNLAEANARACESHQCVADLSGGNRLSNKGKQMKRRRRSGLMKGERGNGPPELSVAGRNATTETAAPCKFPFRVVEPAHFCPATQLSHNTGLPRSIY</sequence>
<name>A0A4C1WZS5_EUMVA</name>
<proteinExistence type="predicted"/>
<dbReference type="EMBL" id="BGZK01000707">
    <property type="protein sequence ID" value="GBP57026.1"/>
    <property type="molecule type" value="Genomic_DNA"/>
</dbReference>
<comment type="caution">
    <text evidence="2">The sequence shown here is derived from an EMBL/GenBank/DDBJ whole genome shotgun (WGS) entry which is preliminary data.</text>
</comment>
<organism evidence="2 3">
    <name type="scientific">Eumeta variegata</name>
    <name type="common">Bagworm moth</name>
    <name type="synonym">Eumeta japonica</name>
    <dbReference type="NCBI Taxonomy" id="151549"/>
    <lineage>
        <taxon>Eukaryota</taxon>
        <taxon>Metazoa</taxon>
        <taxon>Ecdysozoa</taxon>
        <taxon>Arthropoda</taxon>
        <taxon>Hexapoda</taxon>
        <taxon>Insecta</taxon>
        <taxon>Pterygota</taxon>
        <taxon>Neoptera</taxon>
        <taxon>Endopterygota</taxon>
        <taxon>Lepidoptera</taxon>
        <taxon>Glossata</taxon>
        <taxon>Ditrysia</taxon>
        <taxon>Tineoidea</taxon>
        <taxon>Psychidae</taxon>
        <taxon>Oiketicinae</taxon>
        <taxon>Eumeta</taxon>
    </lineage>
</organism>
<keyword evidence="3" id="KW-1185">Reference proteome</keyword>
<feature type="compositionally biased region" description="Basic residues" evidence="1">
    <location>
        <begin position="46"/>
        <end position="55"/>
    </location>
</feature>
<protein>
    <submittedName>
        <fullName evidence="2">Uncharacterized protein</fullName>
    </submittedName>
</protein>
<gene>
    <name evidence="2" type="ORF">EVAR_45781_1</name>
</gene>
<evidence type="ECO:0000256" key="1">
    <source>
        <dbReference type="SAM" id="MobiDB-lite"/>
    </source>
</evidence>
<feature type="region of interest" description="Disordered" evidence="1">
    <location>
        <begin position="36"/>
        <end position="74"/>
    </location>
</feature>
<dbReference type="AlphaFoldDB" id="A0A4C1WZS5"/>
<evidence type="ECO:0000313" key="2">
    <source>
        <dbReference type="EMBL" id="GBP57026.1"/>
    </source>
</evidence>
<evidence type="ECO:0000313" key="3">
    <source>
        <dbReference type="Proteomes" id="UP000299102"/>
    </source>
</evidence>
<accession>A0A4C1WZS5</accession>
<dbReference type="Proteomes" id="UP000299102">
    <property type="component" value="Unassembled WGS sequence"/>
</dbReference>